<keyword evidence="9" id="KW-0472">Membrane</keyword>
<dbReference type="InterPro" id="IPR036890">
    <property type="entry name" value="HATPase_C_sf"/>
</dbReference>
<keyword evidence="4" id="KW-0808">Transferase</keyword>
<dbReference type="InterPro" id="IPR003594">
    <property type="entry name" value="HATPase_dom"/>
</dbReference>
<dbReference type="SMART" id="SM00388">
    <property type="entry name" value="HisKA"/>
    <property type="match status" value="1"/>
</dbReference>
<feature type="transmembrane region" description="Helical" evidence="9">
    <location>
        <begin position="24"/>
        <end position="45"/>
    </location>
</feature>
<dbReference type="SUPFAM" id="SSF47384">
    <property type="entry name" value="Homodimeric domain of signal transducing histidine kinase"/>
    <property type="match status" value="1"/>
</dbReference>
<keyword evidence="9" id="KW-1133">Transmembrane helix</keyword>
<dbReference type="Gene3D" id="3.30.565.10">
    <property type="entry name" value="Histidine kinase-like ATPase, C-terminal domain"/>
    <property type="match status" value="1"/>
</dbReference>
<evidence type="ECO:0000256" key="4">
    <source>
        <dbReference type="ARBA" id="ARBA00022679"/>
    </source>
</evidence>
<evidence type="ECO:0000256" key="9">
    <source>
        <dbReference type="SAM" id="Phobius"/>
    </source>
</evidence>
<dbReference type="InterPro" id="IPR005467">
    <property type="entry name" value="His_kinase_dom"/>
</dbReference>
<evidence type="ECO:0000313" key="12">
    <source>
        <dbReference type="EMBL" id="NKC29492.1"/>
    </source>
</evidence>
<dbReference type="CDD" id="cd12914">
    <property type="entry name" value="PDC1_DGC_like"/>
    <property type="match status" value="1"/>
</dbReference>
<evidence type="ECO:0000256" key="3">
    <source>
        <dbReference type="ARBA" id="ARBA00022553"/>
    </source>
</evidence>
<dbReference type="Proteomes" id="UP000787635">
    <property type="component" value="Unassembled WGS sequence"/>
</dbReference>
<dbReference type="PANTHER" id="PTHR43065:SF46">
    <property type="entry name" value="C4-DICARBOXYLATE TRANSPORT SENSOR PROTEIN DCTB"/>
    <property type="match status" value="1"/>
</dbReference>
<comment type="catalytic activity">
    <reaction evidence="1">
        <text>ATP + protein L-histidine = ADP + protein N-phospho-L-histidine.</text>
        <dbReference type="EC" id="2.7.13.3"/>
    </reaction>
</comment>
<reference evidence="12 13" key="1">
    <citation type="submission" date="2020-03" db="EMBL/GenBank/DDBJ databases">
        <title>Roseomonas selenitidurans sp. nov. isolated from urban soil.</title>
        <authorList>
            <person name="Liu H."/>
        </authorList>
    </citation>
    <scope>NUCLEOTIDE SEQUENCE [LARGE SCALE GENOMIC DNA]</scope>
    <source>
        <strain evidence="12 13">BU-1</strain>
    </source>
</reference>
<dbReference type="Pfam" id="PF00512">
    <property type="entry name" value="HisKA"/>
    <property type="match status" value="1"/>
</dbReference>
<dbReference type="CDD" id="cd00082">
    <property type="entry name" value="HisKA"/>
    <property type="match status" value="1"/>
</dbReference>
<protein>
    <recommendedName>
        <fullName evidence="2">histidine kinase</fullName>
        <ecNumber evidence="2">2.7.13.3</ecNumber>
    </recommendedName>
</protein>
<evidence type="ECO:0000256" key="5">
    <source>
        <dbReference type="ARBA" id="ARBA00022741"/>
    </source>
</evidence>
<keyword evidence="8" id="KW-0902">Two-component regulatory system</keyword>
<accession>A0ABX1DX58</accession>
<evidence type="ECO:0000256" key="6">
    <source>
        <dbReference type="ARBA" id="ARBA00022777"/>
    </source>
</evidence>
<evidence type="ECO:0000259" key="10">
    <source>
        <dbReference type="PROSITE" id="PS50109"/>
    </source>
</evidence>
<sequence>MREPGGAAPRARAQARLRLATRGWFAWLAALLLAAAALLGSETLLARLAADRAGRAAGEADAAATIAHQIVLRRLEAVDVLHRLTQTRHDLMAQADHLGQQAIEAELARTANEGQFGFIQVAVIDRAGWLTWSSVPGFSRRLLLADREHFRVHAEGLDALFASVPVLGRASNRWTVQFTRPLKSGPAFDGVVVVSMDLLNLSEELNEIRFRAEDQVQVLRGAVGVASSDEAGSGIGTRLAPEDPRLALPDGPGRGTFFRPAGPGRAPAVIGWRRSADTPFLVTYVLDQSAAEAAFARLALLVRLAAGGAGLIAVLLVALGHASRARGEARRDAERAETERRLSAAAQAAYVRRIDGLPAMIYGGRIGPDGHLDLTHVSDSAERVIGWRAGQVLTMADRQLLFDPDGGPTRRDLYAEVARSGQALSEQRLRRQDGSWIWVRDSLRVVDRAPDGTAEVIGYMADITEERRIRAGLQSTGRLTTLGEMATGLAHELNQPLAVMSLAADNATRALRRNGAAALPAVEERLARIGVQAQRARAIVDHLRVFGRQDEGEAEAVSLASAVEGARVLAAGALREAGVALRVDLPEDLPPVIARLIPLEQALVNLLLNARDAIRSHHAEGAAPSLVVIRAAAGPACPGMVRVAVSDTGGGISPEVMERLFEPFFTTKPPGQGTGLGLSLCHATMKSFGGGISAANDPEGAVFTLTFRQATAALDMAESAVEAA</sequence>
<dbReference type="Gene3D" id="1.10.287.130">
    <property type="match status" value="1"/>
</dbReference>
<dbReference type="Pfam" id="PF08447">
    <property type="entry name" value="PAS_3"/>
    <property type="match status" value="1"/>
</dbReference>
<dbReference type="PROSITE" id="PS50113">
    <property type="entry name" value="PAC"/>
    <property type="match status" value="1"/>
</dbReference>
<evidence type="ECO:0000256" key="7">
    <source>
        <dbReference type="ARBA" id="ARBA00022840"/>
    </source>
</evidence>
<dbReference type="Gene3D" id="3.30.450.20">
    <property type="entry name" value="PAS domain"/>
    <property type="match status" value="2"/>
</dbReference>
<dbReference type="InterPro" id="IPR000700">
    <property type="entry name" value="PAS-assoc_C"/>
</dbReference>
<proteinExistence type="predicted"/>
<keyword evidence="6" id="KW-0418">Kinase</keyword>
<keyword evidence="9" id="KW-0812">Transmembrane</keyword>
<dbReference type="InterPro" id="IPR001610">
    <property type="entry name" value="PAC"/>
</dbReference>
<dbReference type="InterPro" id="IPR000014">
    <property type="entry name" value="PAS"/>
</dbReference>
<keyword evidence="7" id="KW-0067">ATP-binding</keyword>
<dbReference type="SMART" id="SM00086">
    <property type="entry name" value="PAC"/>
    <property type="match status" value="1"/>
</dbReference>
<evidence type="ECO:0000256" key="2">
    <source>
        <dbReference type="ARBA" id="ARBA00012438"/>
    </source>
</evidence>
<dbReference type="CDD" id="cd00130">
    <property type="entry name" value="PAS"/>
    <property type="match status" value="1"/>
</dbReference>
<dbReference type="SMART" id="SM00387">
    <property type="entry name" value="HATPase_c"/>
    <property type="match status" value="1"/>
</dbReference>
<comment type="caution">
    <text evidence="12">The sequence shown here is derived from an EMBL/GenBank/DDBJ whole genome shotgun (WGS) entry which is preliminary data.</text>
</comment>
<dbReference type="PANTHER" id="PTHR43065">
    <property type="entry name" value="SENSOR HISTIDINE KINASE"/>
    <property type="match status" value="1"/>
</dbReference>
<dbReference type="EC" id="2.7.13.3" evidence="2"/>
<dbReference type="Pfam" id="PF02518">
    <property type="entry name" value="HATPase_c"/>
    <property type="match status" value="1"/>
</dbReference>
<dbReference type="NCBIfam" id="TIGR00229">
    <property type="entry name" value="sensory_box"/>
    <property type="match status" value="1"/>
</dbReference>
<evidence type="ECO:0000259" key="11">
    <source>
        <dbReference type="PROSITE" id="PS50113"/>
    </source>
</evidence>
<dbReference type="EMBL" id="JAAVNE010000001">
    <property type="protein sequence ID" value="NKC29492.1"/>
    <property type="molecule type" value="Genomic_DNA"/>
</dbReference>
<keyword evidence="13" id="KW-1185">Reference proteome</keyword>
<dbReference type="InterPro" id="IPR035965">
    <property type="entry name" value="PAS-like_dom_sf"/>
</dbReference>
<evidence type="ECO:0000313" key="13">
    <source>
        <dbReference type="Proteomes" id="UP000787635"/>
    </source>
</evidence>
<feature type="domain" description="Histidine kinase" evidence="10">
    <location>
        <begin position="488"/>
        <end position="711"/>
    </location>
</feature>
<dbReference type="SUPFAM" id="SSF55785">
    <property type="entry name" value="PYP-like sensor domain (PAS domain)"/>
    <property type="match status" value="1"/>
</dbReference>
<organism evidence="12 13">
    <name type="scientific">Falsiroseomonas selenitidurans</name>
    <dbReference type="NCBI Taxonomy" id="2716335"/>
    <lineage>
        <taxon>Bacteria</taxon>
        <taxon>Pseudomonadati</taxon>
        <taxon>Pseudomonadota</taxon>
        <taxon>Alphaproteobacteria</taxon>
        <taxon>Acetobacterales</taxon>
        <taxon>Roseomonadaceae</taxon>
        <taxon>Falsiroseomonas</taxon>
    </lineage>
</organism>
<keyword evidence="3" id="KW-0597">Phosphoprotein</keyword>
<feature type="domain" description="PAC" evidence="11">
    <location>
        <begin position="423"/>
        <end position="475"/>
    </location>
</feature>
<dbReference type="InterPro" id="IPR013655">
    <property type="entry name" value="PAS_fold_3"/>
</dbReference>
<dbReference type="PRINTS" id="PR00344">
    <property type="entry name" value="BCTRLSENSOR"/>
</dbReference>
<feature type="transmembrane region" description="Helical" evidence="9">
    <location>
        <begin position="300"/>
        <end position="322"/>
    </location>
</feature>
<dbReference type="PROSITE" id="PS50109">
    <property type="entry name" value="HIS_KIN"/>
    <property type="match status" value="1"/>
</dbReference>
<evidence type="ECO:0000256" key="1">
    <source>
        <dbReference type="ARBA" id="ARBA00000085"/>
    </source>
</evidence>
<dbReference type="SUPFAM" id="SSF55874">
    <property type="entry name" value="ATPase domain of HSP90 chaperone/DNA topoisomerase II/histidine kinase"/>
    <property type="match status" value="1"/>
</dbReference>
<dbReference type="InterPro" id="IPR036097">
    <property type="entry name" value="HisK_dim/P_sf"/>
</dbReference>
<keyword evidence="5" id="KW-0547">Nucleotide-binding</keyword>
<name>A0ABX1DX58_9PROT</name>
<dbReference type="InterPro" id="IPR003661">
    <property type="entry name" value="HisK_dim/P_dom"/>
</dbReference>
<evidence type="ECO:0000256" key="8">
    <source>
        <dbReference type="ARBA" id="ARBA00023012"/>
    </source>
</evidence>
<dbReference type="InterPro" id="IPR004358">
    <property type="entry name" value="Sig_transdc_His_kin-like_C"/>
</dbReference>
<gene>
    <name evidence="12" type="ORF">HEQ75_01355</name>
</gene>